<dbReference type="PANTHER" id="PTHR24291:SF106">
    <property type="entry name" value="CYTOCHROME P450 4G1-RELATED"/>
    <property type="match status" value="1"/>
</dbReference>
<reference evidence="9" key="1">
    <citation type="submission" date="2016-07" db="EMBL/GenBank/DDBJ databases">
        <authorList>
            <person name="Bretaudeau A."/>
        </authorList>
    </citation>
    <scope>NUCLEOTIDE SEQUENCE</scope>
    <source>
        <strain evidence="9">Rice</strain>
        <tissue evidence="9">Whole body</tissue>
    </source>
</reference>
<keyword evidence="8" id="KW-0812">Transmembrane</keyword>
<dbReference type="EMBL" id="ODYU01002481">
    <property type="protein sequence ID" value="SOQ40019.1"/>
    <property type="molecule type" value="Genomic_DNA"/>
</dbReference>
<dbReference type="PANTHER" id="PTHR24291">
    <property type="entry name" value="CYTOCHROME P450 FAMILY 4"/>
    <property type="match status" value="1"/>
</dbReference>
<dbReference type="PRINTS" id="PR00464">
    <property type="entry name" value="EP450II"/>
</dbReference>
<evidence type="ECO:0000256" key="5">
    <source>
        <dbReference type="ARBA" id="ARBA00023002"/>
    </source>
</evidence>
<keyword evidence="6" id="KW-0408">Iron</keyword>
<evidence type="ECO:0000256" key="2">
    <source>
        <dbReference type="ARBA" id="ARBA00010617"/>
    </source>
</evidence>
<evidence type="ECO:0000313" key="9">
    <source>
        <dbReference type="EMBL" id="SOQ40019.1"/>
    </source>
</evidence>
<evidence type="ECO:0000256" key="7">
    <source>
        <dbReference type="ARBA" id="ARBA00023033"/>
    </source>
</evidence>
<dbReference type="InterPro" id="IPR002402">
    <property type="entry name" value="Cyt_P450_E_grp-II"/>
</dbReference>
<keyword evidence="5" id="KW-0560">Oxidoreductase</keyword>
<dbReference type="GO" id="GO:0005506">
    <property type="term" value="F:iron ion binding"/>
    <property type="evidence" value="ECO:0007669"/>
    <property type="project" value="InterPro"/>
</dbReference>
<protein>
    <submittedName>
        <fullName evidence="9">SFRICE024028.2</fullName>
    </submittedName>
</protein>
<dbReference type="GO" id="GO:0020037">
    <property type="term" value="F:heme binding"/>
    <property type="evidence" value="ECO:0007669"/>
    <property type="project" value="InterPro"/>
</dbReference>
<evidence type="ECO:0000256" key="6">
    <source>
        <dbReference type="ARBA" id="ARBA00023004"/>
    </source>
</evidence>
<feature type="transmembrane region" description="Helical" evidence="8">
    <location>
        <begin position="20"/>
        <end position="36"/>
    </location>
</feature>
<dbReference type="Gene3D" id="1.10.630.10">
    <property type="entry name" value="Cytochrome P450"/>
    <property type="match status" value="1"/>
</dbReference>
<name>A0A2H1VGP9_SPOFR</name>
<dbReference type="SUPFAM" id="SSF48264">
    <property type="entry name" value="Cytochrome P450"/>
    <property type="match status" value="1"/>
</dbReference>
<dbReference type="OrthoDB" id="1470350at2759"/>
<evidence type="ECO:0000256" key="8">
    <source>
        <dbReference type="SAM" id="Phobius"/>
    </source>
</evidence>
<proteinExistence type="inferred from homology"/>
<evidence type="ECO:0000256" key="1">
    <source>
        <dbReference type="ARBA" id="ARBA00001971"/>
    </source>
</evidence>
<keyword evidence="8" id="KW-0472">Membrane</keyword>
<keyword evidence="8" id="KW-1133">Transmembrane helix</keyword>
<keyword evidence="4" id="KW-0479">Metal-binding</keyword>
<keyword evidence="3" id="KW-0349">Heme</keyword>
<dbReference type="GO" id="GO:0016705">
    <property type="term" value="F:oxidoreductase activity, acting on paired donors, with incorporation or reduction of molecular oxygen"/>
    <property type="evidence" value="ECO:0007669"/>
    <property type="project" value="InterPro"/>
</dbReference>
<dbReference type="AlphaFoldDB" id="A0A2H1VGP9"/>
<dbReference type="InterPro" id="IPR036396">
    <property type="entry name" value="Cyt_P450_sf"/>
</dbReference>
<dbReference type="Pfam" id="PF00067">
    <property type="entry name" value="p450"/>
    <property type="match status" value="2"/>
</dbReference>
<evidence type="ECO:0000256" key="3">
    <source>
        <dbReference type="ARBA" id="ARBA00022617"/>
    </source>
</evidence>
<dbReference type="InterPro" id="IPR050196">
    <property type="entry name" value="Cytochrome_P450_Monoox"/>
</dbReference>
<sequence length="493" mass="56516">MSYTTAESVVPTSTWTATNLFYVLVVPALILWYAYWRMSRRHLYELAAKLHGPPGLPLLGNALEFTGGSHGDIFKNVIEKSIPFDGESVVKIWIGPRLLVFLYDPRDVELILSSHTHIDKADEYRFFKPWLGDGLLISTGKIIDWFNAIRLIFCNFLIFSGQKWRSHRKLIAPTFHLNVLKSFIDLFNANSRAVVNKLKKESGEFDCHDYMSECTVEILLETAMGVSKTTQDQSGFEYAMAVMKMCDILHLRHTKIWLRPDLLFKFTDYAKTQTKLLDVIHGLTKKVILLEITNSLTYCNVNFKVIRRKKEEFNSGKRPTILNDYSTNNAEETTKTTSVEGLSFGQAAGLKDDLDVDDADVGQKKRLAFLDLLLESSQSGVVISDEEIKEQVDTIMFEQGHDTTAAGSSFFLSMMGIHQDIQDKVIEELDKIFGDSDRPATFQDTLEMKYLERCLMETLRMFPPVPIIARHLKQDITLRKLYFHIFYIPKLLF</sequence>
<comment type="similarity">
    <text evidence="2">Belongs to the cytochrome P450 family.</text>
</comment>
<accession>A0A2H1VGP9</accession>
<dbReference type="InterPro" id="IPR001128">
    <property type="entry name" value="Cyt_P450"/>
</dbReference>
<gene>
    <name evidence="9" type="primary">SFRICE024028.2</name>
    <name evidence="9" type="ORF">SFRICE_024028.2</name>
</gene>
<evidence type="ECO:0000256" key="4">
    <source>
        <dbReference type="ARBA" id="ARBA00022723"/>
    </source>
</evidence>
<keyword evidence="7" id="KW-0503">Monooxygenase</keyword>
<comment type="cofactor">
    <cofactor evidence="1">
        <name>heme</name>
        <dbReference type="ChEBI" id="CHEBI:30413"/>
    </cofactor>
</comment>
<dbReference type="GO" id="GO:0004497">
    <property type="term" value="F:monooxygenase activity"/>
    <property type="evidence" value="ECO:0007669"/>
    <property type="project" value="UniProtKB-KW"/>
</dbReference>
<organism evidence="9">
    <name type="scientific">Spodoptera frugiperda</name>
    <name type="common">Fall armyworm</name>
    <dbReference type="NCBI Taxonomy" id="7108"/>
    <lineage>
        <taxon>Eukaryota</taxon>
        <taxon>Metazoa</taxon>
        <taxon>Ecdysozoa</taxon>
        <taxon>Arthropoda</taxon>
        <taxon>Hexapoda</taxon>
        <taxon>Insecta</taxon>
        <taxon>Pterygota</taxon>
        <taxon>Neoptera</taxon>
        <taxon>Endopterygota</taxon>
        <taxon>Lepidoptera</taxon>
        <taxon>Glossata</taxon>
        <taxon>Ditrysia</taxon>
        <taxon>Noctuoidea</taxon>
        <taxon>Noctuidae</taxon>
        <taxon>Amphipyrinae</taxon>
        <taxon>Spodoptera</taxon>
    </lineage>
</organism>